<feature type="coiled-coil region" evidence="1">
    <location>
        <begin position="313"/>
        <end position="347"/>
    </location>
</feature>
<evidence type="ECO:0000259" key="2">
    <source>
        <dbReference type="Pfam" id="PF13476"/>
    </source>
</evidence>
<evidence type="ECO:0000256" key="1">
    <source>
        <dbReference type="SAM" id="Coils"/>
    </source>
</evidence>
<dbReference type="EMBL" id="MH179303">
    <property type="protein sequence ID" value="AXU41351.1"/>
    <property type="molecule type" value="Genomic_DNA"/>
</dbReference>
<dbReference type="RefSeq" id="WP_130922114.1">
    <property type="nucleotide sequence ID" value="NZ_CP035743.1"/>
</dbReference>
<organism evidence="3">
    <name type="scientific">Staphylococcus pseudintermedius</name>
    <dbReference type="NCBI Taxonomy" id="283734"/>
    <lineage>
        <taxon>Bacteria</taxon>
        <taxon>Bacillati</taxon>
        <taxon>Bacillota</taxon>
        <taxon>Bacilli</taxon>
        <taxon>Bacillales</taxon>
        <taxon>Staphylococcaceae</taxon>
        <taxon>Staphylococcus</taxon>
        <taxon>Staphylococcus intermedius group</taxon>
    </lineage>
</organism>
<feature type="coiled-coil region" evidence="1">
    <location>
        <begin position="505"/>
        <end position="532"/>
    </location>
</feature>
<dbReference type="AlphaFoldDB" id="A0A346TP61"/>
<dbReference type="GO" id="GO:0016887">
    <property type="term" value="F:ATP hydrolysis activity"/>
    <property type="evidence" value="ECO:0007669"/>
    <property type="project" value="InterPro"/>
</dbReference>
<protein>
    <submittedName>
        <fullName evidence="3">ATPase</fullName>
    </submittedName>
</protein>
<dbReference type="GO" id="GO:0006302">
    <property type="term" value="P:double-strand break repair"/>
    <property type="evidence" value="ECO:0007669"/>
    <property type="project" value="InterPro"/>
</dbReference>
<dbReference type="InterPro" id="IPR027417">
    <property type="entry name" value="P-loop_NTPase"/>
</dbReference>
<dbReference type="Gene3D" id="3.40.50.300">
    <property type="entry name" value="P-loop containing nucleotide triphosphate hydrolases"/>
    <property type="match status" value="1"/>
</dbReference>
<reference evidence="3" key="1">
    <citation type="submission" date="2018-04" db="EMBL/GenBank/DDBJ databases">
        <title>Whole genome sequencing of Staphylococcus pseudintermedius isolates from dogs.</title>
        <authorList>
            <person name="Bryan L.K."/>
            <person name="Little S.V."/>
            <person name="Hillhouse A."/>
            <person name="Lawhon S.D."/>
        </authorList>
    </citation>
    <scope>NUCLEOTIDE SEQUENCE</scope>
    <source>
        <strain evidence="3">TAMU 49_044</strain>
    </source>
</reference>
<keyword evidence="1" id="KW-0175">Coiled coil</keyword>
<accession>A0A346TP61</accession>
<sequence length="648" mass="75180">MHLRLNKLTIENFAGIKEQSFEFNGHNSKIYGANGTGKTTTATALQWLLFDKGLDGSTKSFNPVPLNANNQEQYELVPTVEAEFTIGDHTLLLRKESRPKYTTNQKTNRKEYSRSRTKRQYINEEPVKISDYKSRIKDVIDEDVFKLITNPAAFNNLDWKKRREILFEIADPINNEDIINSNHELKGLSDLLNEHDIETKKKIVSDKIKQINKEIQDIPTRINQESKGLQEVEPLNDSELKQIESEIEVLKQQRIEVRNGSKSIELKNKLIDKEAELSRLKSNHNFEIDNKIHTLTNEFNAEQSTVLNYTSKIRVHNQEIEHEEKRRKALLSDYKMIETNFKELQDKQFEYIATNFCETCGQELPAEQIESVKQKALEKFNQEKAYDLEVLAKRKDETLAEGKKIKPIIEKIQSEIDKYQKYVEDASKKSEKIKVEIDEFKEEQTNVTETEAYRAIVSEIEAIKQEQQNIQESIAATVLMIDEQINDLYAKKSKFDERLIIIESNKRSEQRIKELRTKEDNLLEEKEEYAYQLYQLNLFTTTKINILTDNINEKFDMAEFKLFNQLVNGELEETCITLVDGVEYSGGLNNAARINVGLDIINTLCKHYNVTAPIFIDNAESVTNVINTEAQQIQLIVSEDNRGLVMKC</sequence>
<name>A0A346TP61_STAPS</name>
<feature type="coiled-coil region" evidence="1">
    <location>
        <begin position="409"/>
        <end position="443"/>
    </location>
</feature>
<evidence type="ECO:0000313" key="3">
    <source>
        <dbReference type="EMBL" id="AXU41351.1"/>
    </source>
</evidence>
<proteinExistence type="predicted"/>
<dbReference type="InterPro" id="IPR038729">
    <property type="entry name" value="Rad50/SbcC_AAA"/>
</dbReference>
<dbReference type="SUPFAM" id="SSF52540">
    <property type="entry name" value="P-loop containing nucleoside triphosphate hydrolases"/>
    <property type="match status" value="2"/>
</dbReference>
<dbReference type="Pfam" id="PF13476">
    <property type="entry name" value="AAA_23"/>
    <property type="match status" value="1"/>
</dbReference>
<feature type="domain" description="Rad50/SbcC-type AAA" evidence="2">
    <location>
        <begin position="7"/>
        <end position="216"/>
    </location>
</feature>
<feature type="coiled-coil region" evidence="1">
    <location>
        <begin position="240"/>
        <end position="283"/>
    </location>
</feature>